<evidence type="ECO:0000313" key="2">
    <source>
        <dbReference type="EMBL" id="TNN49873.1"/>
    </source>
</evidence>
<comment type="caution">
    <text evidence="2">The sequence shown here is derived from an EMBL/GenBank/DDBJ whole genome shotgun (WGS) entry which is preliminary data.</text>
</comment>
<accession>A0A4Z2GAA2</accession>
<name>A0A4Z2GAA2_9TELE</name>
<dbReference type="AlphaFoldDB" id="A0A4Z2GAA2"/>
<organism evidence="2 3">
    <name type="scientific">Liparis tanakae</name>
    <name type="common">Tanaka's snailfish</name>
    <dbReference type="NCBI Taxonomy" id="230148"/>
    <lineage>
        <taxon>Eukaryota</taxon>
        <taxon>Metazoa</taxon>
        <taxon>Chordata</taxon>
        <taxon>Craniata</taxon>
        <taxon>Vertebrata</taxon>
        <taxon>Euteleostomi</taxon>
        <taxon>Actinopterygii</taxon>
        <taxon>Neopterygii</taxon>
        <taxon>Teleostei</taxon>
        <taxon>Neoteleostei</taxon>
        <taxon>Acanthomorphata</taxon>
        <taxon>Eupercaria</taxon>
        <taxon>Perciformes</taxon>
        <taxon>Cottioidei</taxon>
        <taxon>Cottales</taxon>
        <taxon>Liparidae</taxon>
        <taxon>Liparis</taxon>
    </lineage>
</organism>
<protein>
    <submittedName>
        <fullName evidence="2">Uncharacterized protein</fullName>
    </submittedName>
</protein>
<feature type="region of interest" description="Disordered" evidence="1">
    <location>
        <begin position="25"/>
        <end position="76"/>
    </location>
</feature>
<evidence type="ECO:0000313" key="3">
    <source>
        <dbReference type="Proteomes" id="UP000314294"/>
    </source>
</evidence>
<dbReference type="EMBL" id="SRLO01000638">
    <property type="protein sequence ID" value="TNN49873.1"/>
    <property type="molecule type" value="Genomic_DNA"/>
</dbReference>
<feature type="compositionally biased region" description="Basic and acidic residues" evidence="1">
    <location>
        <begin position="25"/>
        <end position="34"/>
    </location>
</feature>
<reference evidence="2 3" key="1">
    <citation type="submission" date="2019-03" db="EMBL/GenBank/DDBJ databases">
        <title>First draft genome of Liparis tanakae, snailfish: a comprehensive survey of snailfish specific genes.</title>
        <authorList>
            <person name="Kim W."/>
            <person name="Song I."/>
            <person name="Jeong J.-H."/>
            <person name="Kim D."/>
            <person name="Kim S."/>
            <person name="Ryu S."/>
            <person name="Song J.Y."/>
            <person name="Lee S.K."/>
        </authorList>
    </citation>
    <scope>NUCLEOTIDE SEQUENCE [LARGE SCALE GENOMIC DNA]</scope>
    <source>
        <tissue evidence="2">Muscle</tissue>
    </source>
</reference>
<proteinExistence type="predicted"/>
<keyword evidence="3" id="KW-1185">Reference proteome</keyword>
<gene>
    <name evidence="2" type="ORF">EYF80_039915</name>
</gene>
<feature type="compositionally biased region" description="Basic and acidic residues" evidence="1">
    <location>
        <begin position="42"/>
        <end position="54"/>
    </location>
</feature>
<evidence type="ECO:0000256" key="1">
    <source>
        <dbReference type="SAM" id="MobiDB-lite"/>
    </source>
</evidence>
<sequence>MTHQSTTTELFELTYKDNKDDSWDFKTGKRRTEGETGQTEMKLVRGTDALHRWDEEQENNLGNNDVNVEPLNPPQG</sequence>
<dbReference type="Proteomes" id="UP000314294">
    <property type="component" value="Unassembled WGS sequence"/>
</dbReference>